<keyword evidence="2" id="KW-0645">Protease</keyword>
<comment type="caution">
    <text evidence="9">The sequence shown here is derived from an EMBL/GenBank/DDBJ whole genome shotgun (WGS) entry which is preliminary data.</text>
</comment>
<dbReference type="InterPro" id="IPR017853">
    <property type="entry name" value="GH"/>
</dbReference>
<dbReference type="PANTHER" id="PTHR47966:SF1">
    <property type="entry name" value="ASPARTYL PROTEINASE"/>
    <property type="match status" value="1"/>
</dbReference>
<dbReference type="EMBL" id="JADGKB010000229">
    <property type="protein sequence ID" value="KAJ3250717.1"/>
    <property type="molecule type" value="Genomic_DNA"/>
</dbReference>
<dbReference type="InterPro" id="IPR001461">
    <property type="entry name" value="Aspartic_peptidase_A1"/>
</dbReference>
<evidence type="ECO:0000256" key="6">
    <source>
        <dbReference type="PIRSR" id="PIRSR601461-2"/>
    </source>
</evidence>
<comment type="similarity">
    <text evidence="1">Belongs to the peptidase A1 family.</text>
</comment>
<evidence type="ECO:0000256" key="3">
    <source>
        <dbReference type="ARBA" id="ARBA00023145"/>
    </source>
</evidence>
<dbReference type="PRINTS" id="PR00792">
    <property type="entry name" value="PEPSIN"/>
</dbReference>
<feature type="disulfide bond" evidence="6">
    <location>
        <begin position="335"/>
        <end position="369"/>
    </location>
</feature>
<sequence>MNTFVLSLIATCAARDVITLPMIRKSKSTLETSLNRIERFNQRANVFSNTPLANEGDALYTCPVHVAHQLLYLDLDTGSSDTWVFGSNCTNPNNDGSCNATKVDLSDPSISKIAGAPQFQIIYGLGNVTGDIYMANVSIGGDGATFPIGVASIANDMAGSDGLMGLAFNSLSSIAFELNQTELPPYPNHNTNFFDQLNFPKEQNMFSFYLSNSHDNDTGEVTFGGYDKSKFTGDIHWVDVAELGIFNLGYNRTKHPNDKVPMWWTFDLNGWTVSLDSKNTSRALKHESLVSNLYNYSIADTGTTLLMLGYDIAKKINDAIPTSFEQSHGNWNVSCEVIPTLPSMTISHQGVDFVIPPEVYIWEAAPGQCISGIGGSDNGSPDYANTAIFGDIFLRSVFSIYDKSQEKPRLGFAKAVHPTKPVATTTSAGPVATTTSAGSNPAVTNTSAGATVTGAASGNYVQPNKGYVADSPVTTAPYKPIYNSATSSFSAVGLLALAFLLMKLFALLAAALARVPDGVVMPYVDTPTFFSGPTHNGSPDVVGAIQAEGVKYYRLAFITANPTTNNLQFAGQPFDFYVPYVQNIRNAQGDIVLSFGGANAVAGGLDEPSAVFTNVNSAFNAYKKVIDTYQPAGLDFDIENGDNSAAVISRRFQVIQMIKDTYPDLTISLTVSVETSGLLQGSLGYNVVQQAGVATKNYGKQLIDVVNIMAMVI</sequence>
<evidence type="ECO:0000256" key="1">
    <source>
        <dbReference type="ARBA" id="ARBA00007447"/>
    </source>
</evidence>
<dbReference type="PROSITE" id="PS51767">
    <property type="entry name" value="PEPTIDASE_A1"/>
    <property type="match status" value="1"/>
</dbReference>
<dbReference type="SUPFAM" id="SSF51445">
    <property type="entry name" value="(Trans)glycosidases"/>
    <property type="match status" value="1"/>
</dbReference>
<proteinExistence type="inferred from homology"/>
<dbReference type="InterPro" id="IPR033121">
    <property type="entry name" value="PEPTIDASE_A1"/>
</dbReference>
<keyword evidence="10" id="KW-1185">Reference proteome</keyword>
<dbReference type="GO" id="GO:0006508">
    <property type="term" value="P:proteolysis"/>
    <property type="evidence" value="ECO:0007669"/>
    <property type="project" value="UniProtKB-KW"/>
</dbReference>
<dbReference type="Proteomes" id="UP001210925">
    <property type="component" value="Unassembled WGS sequence"/>
</dbReference>
<accession>A0AAD5U919</accession>
<feature type="active site" evidence="5">
    <location>
        <position position="76"/>
    </location>
</feature>
<evidence type="ECO:0000259" key="8">
    <source>
        <dbReference type="PROSITE" id="PS51767"/>
    </source>
</evidence>
<dbReference type="CDD" id="cd05471">
    <property type="entry name" value="pepsin_like"/>
    <property type="match status" value="1"/>
</dbReference>
<evidence type="ECO:0000256" key="4">
    <source>
        <dbReference type="ARBA" id="ARBA00023157"/>
    </source>
</evidence>
<keyword evidence="3" id="KW-0865">Zymogen</keyword>
<dbReference type="Pfam" id="PF00026">
    <property type="entry name" value="Asp"/>
    <property type="match status" value="1"/>
</dbReference>
<evidence type="ECO:0000313" key="10">
    <source>
        <dbReference type="Proteomes" id="UP001210925"/>
    </source>
</evidence>
<evidence type="ECO:0000313" key="9">
    <source>
        <dbReference type="EMBL" id="KAJ3250717.1"/>
    </source>
</evidence>
<keyword evidence="2" id="KW-0378">Hydrolase</keyword>
<feature type="region of interest" description="Disordered" evidence="7">
    <location>
        <begin position="422"/>
        <end position="445"/>
    </location>
</feature>
<name>A0AAD5U919_9FUNG</name>
<feature type="domain" description="Peptidase A1" evidence="8">
    <location>
        <begin position="60"/>
        <end position="413"/>
    </location>
</feature>
<dbReference type="InterPro" id="IPR034164">
    <property type="entry name" value="Pepsin-like_dom"/>
</dbReference>
<dbReference type="PANTHER" id="PTHR47966">
    <property type="entry name" value="BETA-SITE APP-CLEAVING ENZYME, ISOFORM A-RELATED"/>
    <property type="match status" value="1"/>
</dbReference>
<evidence type="ECO:0000256" key="5">
    <source>
        <dbReference type="PIRSR" id="PIRSR601461-1"/>
    </source>
</evidence>
<protein>
    <recommendedName>
        <fullName evidence="8">Peptidase A1 domain-containing protein</fullName>
    </recommendedName>
</protein>
<dbReference type="SUPFAM" id="SSF50630">
    <property type="entry name" value="Acid proteases"/>
    <property type="match status" value="1"/>
</dbReference>
<dbReference type="GO" id="GO:0004190">
    <property type="term" value="F:aspartic-type endopeptidase activity"/>
    <property type="evidence" value="ECO:0007669"/>
    <property type="project" value="InterPro"/>
</dbReference>
<feature type="active site" evidence="5">
    <location>
        <position position="300"/>
    </location>
</feature>
<evidence type="ECO:0000256" key="7">
    <source>
        <dbReference type="SAM" id="MobiDB-lite"/>
    </source>
</evidence>
<dbReference type="Gene3D" id="3.20.20.80">
    <property type="entry name" value="Glycosidases"/>
    <property type="match status" value="1"/>
</dbReference>
<evidence type="ECO:0000256" key="2">
    <source>
        <dbReference type="ARBA" id="ARBA00022670"/>
    </source>
</evidence>
<reference evidence="9" key="1">
    <citation type="submission" date="2020-05" db="EMBL/GenBank/DDBJ databases">
        <title>Phylogenomic resolution of chytrid fungi.</title>
        <authorList>
            <person name="Stajich J.E."/>
            <person name="Amses K."/>
            <person name="Simmons R."/>
            <person name="Seto K."/>
            <person name="Myers J."/>
            <person name="Bonds A."/>
            <person name="Quandt C.A."/>
            <person name="Barry K."/>
            <person name="Liu P."/>
            <person name="Grigoriev I."/>
            <person name="Longcore J.E."/>
            <person name="James T.Y."/>
        </authorList>
    </citation>
    <scope>NUCLEOTIDE SEQUENCE</scope>
    <source>
        <strain evidence="9">PLAUS21</strain>
    </source>
</reference>
<keyword evidence="4 6" id="KW-1015">Disulfide bond</keyword>
<gene>
    <name evidence="9" type="ORF">HK103_003199</name>
</gene>
<dbReference type="AlphaFoldDB" id="A0AAD5U919"/>
<organism evidence="9 10">
    <name type="scientific">Boothiomyces macroporosus</name>
    <dbReference type="NCBI Taxonomy" id="261099"/>
    <lineage>
        <taxon>Eukaryota</taxon>
        <taxon>Fungi</taxon>
        <taxon>Fungi incertae sedis</taxon>
        <taxon>Chytridiomycota</taxon>
        <taxon>Chytridiomycota incertae sedis</taxon>
        <taxon>Chytridiomycetes</taxon>
        <taxon>Rhizophydiales</taxon>
        <taxon>Terramycetaceae</taxon>
        <taxon>Boothiomyces</taxon>
    </lineage>
</organism>
<dbReference type="InterPro" id="IPR021109">
    <property type="entry name" value="Peptidase_aspartic_dom_sf"/>
</dbReference>
<dbReference type="Gene3D" id="2.40.70.10">
    <property type="entry name" value="Acid Proteases"/>
    <property type="match status" value="2"/>
</dbReference>